<dbReference type="PANTHER" id="PTHR43032:SF3">
    <property type="entry name" value="PROTEIN-METHIONINE-SULFOXIDE REDUCTASE CATALYTIC SUBUNIT MSRP"/>
    <property type="match status" value="1"/>
</dbReference>
<keyword evidence="6" id="KW-1133">Transmembrane helix</keyword>
<evidence type="ECO:0000256" key="5">
    <source>
        <dbReference type="HAMAP-Rule" id="MF_01206"/>
    </source>
</evidence>
<dbReference type="InterPro" id="IPR022867">
    <property type="entry name" value="MsrP"/>
</dbReference>
<feature type="binding site" evidence="5">
    <location>
        <position position="190"/>
    </location>
    <ligand>
        <name>Mo-molybdopterin</name>
        <dbReference type="ChEBI" id="CHEBI:71302"/>
    </ligand>
</feature>
<comment type="function">
    <text evidence="5">Part of the MsrPQ system that repairs oxidized periplasmic proteins containing methionine sulfoxide residues (Met-O), using respiratory chain electrons. Thus protects these proteins from oxidative-stress damage caused by reactive species of oxygen and chlorine generated by the host defense mechanisms. MsrPQ is essential for the maintenance of envelope integrity under bleach stress, rescuing a wide series of structurally unrelated periplasmic proteins from methionine oxidation. The catalytic subunit MsrP is non-stereospecific, being able to reduce both (R-) and (S-) diastereoisomers of methionine sulfoxide.</text>
</comment>
<reference evidence="9" key="1">
    <citation type="journal article" date="2019" name="Int. J. Syst. Evol. Microbiol.">
        <title>The Global Catalogue of Microorganisms (GCM) 10K type strain sequencing project: providing services to taxonomists for standard genome sequencing and annotation.</title>
        <authorList>
            <consortium name="The Broad Institute Genomics Platform"/>
            <consortium name="The Broad Institute Genome Sequencing Center for Infectious Disease"/>
            <person name="Wu L."/>
            <person name="Ma J."/>
        </authorList>
    </citation>
    <scope>NUCLEOTIDE SEQUENCE [LARGE SCALE GENOMIC DNA]</scope>
    <source>
        <strain evidence="9">CGMCC 1.10188</strain>
    </source>
</reference>
<dbReference type="InterPro" id="IPR000572">
    <property type="entry name" value="OxRdtase_Mopterin-bd_dom"/>
</dbReference>
<comment type="caution">
    <text evidence="8">The sequence shown here is derived from an EMBL/GenBank/DDBJ whole genome shotgun (WGS) entry which is preliminary data.</text>
</comment>
<dbReference type="Pfam" id="PF00174">
    <property type="entry name" value="Oxidored_molyb"/>
    <property type="match status" value="1"/>
</dbReference>
<dbReference type="RefSeq" id="WP_188574071.1">
    <property type="nucleotide sequence ID" value="NZ_BMDZ01000001.1"/>
</dbReference>
<feature type="binding site" evidence="5">
    <location>
        <position position="243"/>
    </location>
    <ligand>
        <name>Mo-molybdopterin</name>
        <dbReference type="ChEBI" id="CHEBI:71302"/>
    </ligand>
</feature>
<keyword evidence="6" id="KW-0472">Membrane</keyword>
<feature type="transmembrane region" description="Helical" evidence="6">
    <location>
        <begin position="31"/>
        <end position="51"/>
    </location>
</feature>
<dbReference type="HAMAP" id="MF_01206">
    <property type="entry name" value="MsrP"/>
    <property type="match status" value="1"/>
</dbReference>
<comment type="similarity">
    <text evidence="5">Belongs to the MsrP family.</text>
</comment>
<evidence type="ECO:0000256" key="6">
    <source>
        <dbReference type="SAM" id="Phobius"/>
    </source>
</evidence>
<keyword evidence="1 5" id="KW-0500">Molybdenum</keyword>
<dbReference type="EMBL" id="BMDZ01000001">
    <property type="protein sequence ID" value="GGB24210.1"/>
    <property type="molecule type" value="Genomic_DNA"/>
</dbReference>
<dbReference type="PANTHER" id="PTHR43032">
    <property type="entry name" value="PROTEIN-METHIONINE-SULFOXIDE REDUCTASE"/>
    <property type="match status" value="1"/>
</dbReference>
<sequence length="336" mass="37820">MRIIRRRSWNLPERDVTPEAVWRDRRSVLKAMGFGAMGAAMGGGVAGALLAPGHAHAYQPGDAPTDNPWTGLYPVDRNPAYADAGRPLTPEKIASSYNNFYEFGTHKRIWPDAQKLTLQPWTVTIDGMVDNPQTLDADALIRKMALEERIYRFRCVEAWAMVVPWSGFPLSALVKMAGPKAGAKYLRMETFEDSGMAHGQRSIWLPWPYVEGLTLDEAANDLAFIATGIYGKPLPRQHGAPLRLVTPWKYGFKSIKSIVRFTVTDERPTSFWEQLESREYGFWANVNPEVAHPRWSQATEKMIDTGEDVPTLKWNGYGEQVASLYTGVNDGDRLFR</sequence>
<comment type="caution">
    <text evidence="5">Lacks conserved residue(s) required for the propagation of feature annotation.</text>
</comment>
<gene>
    <name evidence="8" type="primary">yedY</name>
    <name evidence="5" type="synonym">msrP</name>
    <name evidence="8" type="ORF">GCM10011505_01870</name>
</gene>
<comment type="cofactor">
    <cofactor evidence="5">
        <name>Mo-molybdopterin</name>
        <dbReference type="ChEBI" id="CHEBI:71302"/>
    </cofactor>
    <text evidence="5">Binds 1 Mo-molybdopterin (Mo-MPT) cofactor per subunit.</text>
</comment>
<proteinExistence type="inferred from homology"/>
<comment type="PTM">
    <text evidence="5">Predicted to be exported by the Tat system. The position of the signal peptide cleavage has not been experimentally proven.</text>
</comment>
<evidence type="ECO:0000313" key="9">
    <source>
        <dbReference type="Proteomes" id="UP000603352"/>
    </source>
</evidence>
<dbReference type="Gene3D" id="3.90.420.10">
    <property type="entry name" value="Oxidoreductase, molybdopterin-binding domain"/>
    <property type="match status" value="1"/>
</dbReference>
<protein>
    <recommendedName>
        <fullName evidence="5">Protein-methionine-sulfoxide reductase catalytic subunit MsrP</fullName>
        <ecNumber evidence="5">1.8.5.-</ecNumber>
    </recommendedName>
</protein>
<evidence type="ECO:0000256" key="4">
    <source>
        <dbReference type="ARBA" id="ARBA00023002"/>
    </source>
</evidence>
<feature type="binding site" evidence="5">
    <location>
        <begin position="254"/>
        <end position="256"/>
    </location>
    <ligand>
        <name>Mo-molybdopterin</name>
        <dbReference type="ChEBI" id="CHEBI:71302"/>
    </ligand>
</feature>
<evidence type="ECO:0000256" key="2">
    <source>
        <dbReference type="ARBA" id="ARBA00022723"/>
    </source>
</evidence>
<accession>A0ABQ1I7E5</accession>
<comment type="catalytic activity">
    <reaction evidence="5">
        <text>L-methionyl-[protein] + a quinone + H2O = L-methionyl-(S)-S-oxide-[protein] + a quinol</text>
        <dbReference type="Rhea" id="RHEA:51292"/>
        <dbReference type="Rhea" id="RHEA-COMP:12313"/>
        <dbReference type="Rhea" id="RHEA-COMP:12315"/>
        <dbReference type="ChEBI" id="CHEBI:15377"/>
        <dbReference type="ChEBI" id="CHEBI:16044"/>
        <dbReference type="ChEBI" id="CHEBI:24646"/>
        <dbReference type="ChEBI" id="CHEBI:44120"/>
        <dbReference type="ChEBI" id="CHEBI:132124"/>
    </reaction>
</comment>
<dbReference type="SUPFAM" id="SSF56524">
    <property type="entry name" value="Oxidoreductase molybdopterin-binding domain"/>
    <property type="match status" value="1"/>
</dbReference>
<organism evidence="8 9">
    <name type="scientific">Tistrella bauzanensis</name>
    <dbReference type="NCBI Taxonomy" id="657419"/>
    <lineage>
        <taxon>Bacteria</taxon>
        <taxon>Pseudomonadati</taxon>
        <taxon>Pseudomonadota</taxon>
        <taxon>Alphaproteobacteria</taxon>
        <taxon>Geminicoccales</taxon>
        <taxon>Geminicoccaceae</taxon>
        <taxon>Tistrella</taxon>
    </lineage>
</organism>
<evidence type="ECO:0000259" key="7">
    <source>
        <dbReference type="Pfam" id="PF00174"/>
    </source>
</evidence>
<dbReference type="PROSITE" id="PS51318">
    <property type="entry name" value="TAT"/>
    <property type="match status" value="1"/>
</dbReference>
<dbReference type="InterPro" id="IPR036374">
    <property type="entry name" value="OxRdtase_Mopterin-bd_sf"/>
</dbReference>
<dbReference type="NCBIfam" id="NF003767">
    <property type="entry name" value="PRK05363.1"/>
    <property type="match status" value="1"/>
</dbReference>
<keyword evidence="2 5" id="KW-0479">Metal-binding</keyword>
<evidence type="ECO:0000256" key="3">
    <source>
        <dbReference type="ARBA" id="ARBA00022729"/>
    </source>
</evidence>
<feature type="binding site" evidence="5">
    <location>
        <begin position="101"/>
        <end position="102"/>
    </location>
    <ligand>
        <name>Mo-molybdopterin</name>
        <dbReference type="ChEBI" id="CHEBI:71302"/>
    </ligand>
</feature>
<feature type="binding site" evidence="5">
    <location>
        <position position="98"/>
    </location>
    <ligand>
        <name>Mo-molybdopterin</name>
        <dbReference type="ChEBI" id="CHEBI:71302"/>
    </ligand>
</feature>
<dbReference type="EC" id="1.8.5.-" evidence="5"/>
<keyword evidence="9" id="KW-1185">Reference proteome</keyword>
<keyword evidence="4 5" id="KW-0560">Oxidoreductase</keyword>
<dbReference type="InterPro" id="IPR006311">
    <property type="entry name" value="TAT_signal"/>
</dbReference>
<comment type="subunit">
    <text evidence="5">Heterodimer of a catalytic subunit (MsrP) and a heme-binding subunit (MsrQ).</text>
</comment>
<keyword evidence="6" id="KW-0812">Transmembrane</keyword>
<keyword evidence="3 5" id="KW-0732">Signal</keyword>
<dbReference type="Proteomes" id="UP000603352">
    <property type="component" value="Unassembled WGS sequence"/>
</dbReference>
<evidence type="ECO:0000313" key="8">
    <source>
        <dbReference type="EMBL" id="GGB24210.1"/>
    </source>
</evidence>
<evidence type="ECO:0000256" key="1">
    <source>
        <dbReference type="ARBA" id="ARBA00022505"/>
    </source>
</evidence>
<feature type="domain" description="Oxidoreductase molybdopterin-binding" evidence="7">
    <location>
        <begin position="117"/>
        <end position="272"/>
    </location>
</feature>
<comment type="catalytic activity">
    <reaction evidence="5">
        <text>L-methionyl-[protein] + a quinone + H2O = L-methionyl-(R)-S-oxide-[protein] + a quinol</text>
        <dbReference type="Rhea" id="RHEA:51296"/>
        <dbReference type="Rhea" id="RHEA-COMP:12313"/>
        <dbReference type="Rhea" id="RHEA-COMP:12314"/>
        <dbReference type="ChEBI" id="CHEBI:15377"/>
        <dbReference type="ChEBI" id="CHEBI:16044"/>
        <dbReference type="ChEBI" id="CHEBI:24646"/>
        <dbReference type="ChEBI" id="CHEBI:45764"/>
        <dbReference type="ChEBI" id="CHEBI:132124"/>
    </reaction>
</comment>
<feature type="binding site" evidence="5">
    <location>
        <position position="155"/>
    </location>
    <ligand>
        <name>Mo-molybdopterin</name>
        <dbReference type="ChEBI" id="CHEBI:71302"/>
    </ligand>
    <ligandPart>
        <name>Mo</name>
        <dbReference type="ChEBI" id="CHEBI:28685"/>
    </ligandPart>
</feature>
<name>A0ABQ1I7E5_9PROT</name>